<organism evidence="3 4">
    <name type="scientific">Crassostrea virginica</name>
    <name type="common">Eastern oyster</name>
    <dbReference type="NCBI Taxonomy" id="6565"/>
    <lineage>
        <taxon>Eukaryota</taxon>
        <taxon>Metazoa</taxon>
        <taxon>Spiralia</taxon>
        <taxon>Lophotrochozoa</taxon>
        <taxon>Mollusca</taxon>
        <taxon>Bivalvia</taxon>
        <taxon>Autobranchia</taxon>
        <taxon>Pteriomorphia</taxon>
        <taxon>Ostreida</taxon>
        <taxon>Ostreoidea</taxon>
        <taxon>Ostreidae</taxon>
        <taxon>Crassostrea</taxon>
    </lineage>
</organism>
<feature type="compositionally biased region" description="Low complexity" evidence="1">
    <location>
        <begin position="148"/>
        <end position="158"/>
    </location>
</feature>
<dbReference type="RefSeq" id="XP_022329564.1">
    <property type="nucleotide sequence ID" value="XM_022473856.1"/>
</dbReference>
<protein>
    <submittedName>
        <fullName evidence="4">Uncharacterized protein LOC111128301</fullName>
    </submittedName>
</protein>
<dbReference type="KEGG" id="cvn:111128301"/>
<evidence type="ECO:0000259" key="2">
    <source>
        <dbReference type="SMART" id="SM00355"/>
    </source>
</evidence>
<feature type="domain" description="C2H2-type" evidence="2">
    <location>
        <begin position="336"/>
        <end position="359"/>
    </location>
</feature>
<dbReference type="GeneID" id="111128301"/>
<sequence>MYRPYHNQNRTFQRNYSPYPEYQIDQAQQRICSLFHSRISPRLERILGKHSCFTRPWSPYDRLEDHALPNLLPSSDNLTRTIYPDPSPDYNVIARRLSEEEDQNNECFVYPDVDVSAPLGNMSTRKNITSDPGNDSGFGSVSDTPGCSSSSRTFPSSSRQPDFLPLNCSEDKPLCNLNSNATDINQKSHNESKSISISDDDSSVIAVSDDDDDDDNEVSIVGQFFSREEATTSRSQPNIRASSDIAKEPEVQIIPSELASDVKSQRRFFKCDYCDFKALNRGTIDNHFRNTGHTTGAEILGYLENERFHCKSIIDPIAVHLVLKRRTARNLTDLVILCPICFKHFPNMYQCANHAKRDHNENVYGVGTVRGHHTIYVAVGLVCLCMKQFNNESEIEQHVHKCKNYKVKEVPNMSNIFVCPICFRSFDSVGACRSHVQNEAIKHQVSDNVQVTVLHVSQNVNKIPMLPYACGPTLQDVSEDRVIYKQNKKKAMKAWRKNKSQVLNAFHNGPQNKRSIMP</sequence>
<dbReference type="InterPro" id="IPR013087">
    <property type="entry name" value="Znf_C2H2_type"/>
</dbReference>
<evidence type="ECO:0000256" key="1">
    <source>
        <dbReference type="SAM" id="MobiDB-lite"/>
    </source>
</evidence>
<feature type="compositionally biased region" description="Acidic residues" evidence="1">
    <location>
        <begin position="198"/>
        <end position="216"/>
    </location>
</feature>
<keyword evidence="3" id="KW-1185">Reference proteome</keyword>
<gene>
    <name evidence="4" type="primary">LOC111128301</name>
</gene>
<dbReference type="OrthoDB" id="6142653at2759"/>
<feature type="domain" description="C2H2-type" evidence="2">
    <location>
        <begin position="417"/>
        <end position="443"/>
    </location>
</feature>
<evidence type="ECO:0000313" key="4">
    <source>
        <dbReference type="RefSeq" id="XP_022329564.1"/>
    </source>
</evidence>
<name>A0A8B8DPS0_CRAVI</name>
<dbReference type="SMART" id="SM00355">
    <property type="entry name" value="ZnF_C2H2"/>
    <property type="match status" value="3"/>
</dbReference>
<feature type="region of interest" description="Disordered" evidence="1">
    <location>
        <begin position="121"/>
        <end position="165"/>
    </location>
</feature>
<dbReference type="AlphaFoldDB" id="A0A8B8DPS0"/>
<dbReference type="Proteomes" id="UP000694844">
    <property type="component" value="Chromosome 4"/>
</dbReference>
<proteinExistence type="predicted"/>
<evidence type="ECO:0000313" key="3">
    <source>
        <dbReference type="Proteomes" id="UP000694844"/>
    </source>
</evidence>
<reference evidence="4" key="1">
    <citation type="submission" date="2025-08" db="UniProtKB">
        <authorList>
            <consortium name="RefSeq"/>
        </authorList>
    </citation>
    <scope>IDENTIFICATION</scope>
    <source>
        <tissue evidence="4">Whole sample</tissue>
    </source>
</reference>
<feature type="domain" description="C2H2-type" evidence="2">
    <location>
        <begin position="269"/>
        <end position="293"/>
    </location>
</feature>
<accession>A0A8B8DPS0</accession>
<feature type="compositionally biased region" description="Polar residues" evidence="1">
    <location>
        <begin position="121"/>
        <end position="147"/>
    </location>
</feature>
<feature type="region of interest" description="Disordered" evidence="1">
    <location>
        <begin position="181"/>
        <end position="216"/>
    </location>
</feature>